<proteinExistence type="predicted"/>
<dbReference type="Proteomes" id="UP000069030">
    <property type="component" value="Chromosome"/>
</dbReference>
<dbReference type="EMBL" id="CP013690">
    <property type="protein sequence ID" value="ALU28043.1"/>
    <property type="molecule type" value="Genomic_DNA"/>
</dbReference>
<evidence type="ECO:0000313" key="1">
    <source>
        <dbReference type="EMBL" id="ALU28043.1"/>
    </source>
</evidence>
<evidence type="ECO:0000313" key="2">
    <source>
        <dbReference type="Proteomes" id="UP000069030"/>
    </source>
</evidence>
<dbReference type="RefSeq" id="WP_058699874.1">
    <property type="nucleotide sequence ID" value="NZ_CP013690.1"/>
</dbReference>
<organism evidence="1 2">
    <name type="scientific">Myroides odoratimimus</name>
    <dbReference type="NCBI Taxonomy" id="76832"/>
    <lineage>
        <taxon>Bacteria</taxon>
        <taxon>Pseudomonadati</taxon>
        <taxon>Bacteroidota</taxon>
        <taxon>Flavobacteriia</taxon>
        <taxon>Flavobacteriales</taxon>
        <taxon>Flavobacteriaceae</taxon>
        <taxon>Myroides</taxon>
    </lineage>
</organism>
<dbReference type="KEGG" id="mod:AS202_18650"/>
<dbReference type="SUPFAM" id="SSF53756">
    <property type="entry name" value="UDP-Glycosyltransferase/glycogen phosphorylase"/>
    <property type="match status" value="1"/>
</dbReference>
<dbReference type="Gene3D" id="3.40.50.2000">
    <property type="entry name" value="Glycogen Phosphorylase B"/>
    <property type="match status" value="1"/>
</dbReference>
<accession>A0AAI8C8E0</accession>
<dbReference type="AlphaFoldDB" id="A0AAI8C8E0"/>
<gene>
    <name evidence="1" type="ORF">AS202_18650</name>
</gene>
<name>A0AAI8C8E0_9FLAO</name>
<sequence length="337" mass="39446">MQKVFFYLPKGALFDATIYYCDLLKKAFSTSMEKKFEVIVTDTAEVVTENDFLVTIRIGDIKAFKITPKKWIHWFQGIAPEERLYLGGKGLRSKLASYRYTFLERKILKKVDLCIFVSDAMLRHYQNKYNVNLVDKSFVMPCYNISFSNDVFQNEERYKKMSFVYAGGIHKWQCIEESLLIFKGIQECFNDASFTIFTKDKEKVYTLIEQLNVKNVVVEYVSLEELQKTLSTFKYGFLLREDHIVNKVATPTKMNSYLAAGLIPIYTSVVDAFEKNINLEEFSLKYEGISDFKMIIESVLQFETHSINIAELQSVYKRVFAEFYNDELYVKRLSDII</sequence>
<evidence type="ECO:0008006" key="3">
    <source>
        <dbReference type="Google" id="ProtNLM"/>
    </source>
</evidence>
<reference evidence="1 2" key="1">
    <citation type="journal article" date="2016" name="J. Zhejiang Univ. Sci. B">
        <title>Antibiotic resistance mechanisms of Myroides sp.</title>
        <authorList>
            <person name="Hu S."/>
            <person name="Yuan S."/>
            <person name="Qu H."/>
            <person name="Jiang T."/>
            <person name="Zhou Y."/>
            <person name="Wang M."/>
            <person name="Ming D."/>
        </authorList>
    </citation>
    <scope>NUCLEOTIDE SEQUENCE [LARGE SCALE GENOMIC DNA]</scope>
    <source>
        <strain evidence="1 2">PR63039</strain>
    </source>
</reference>
<protein>
    <recommendedName>
        <fullName evidence="3">Glycosyltransferase</fullName>
    </recommendedName>
</protein>